<reference evidence="5 6" key="1">
    <citation type="submission" date="2020-02" db="EMBL/GenBank/DDBJ databases">
        <title>Draft genome sequence of Haematococcus lacustris strain NIES-144.</title>
        <authorList>
            <person name="Morimoto D."/>
            <person name="Nakagawa S."/>
            <person name="Yoshida T."/>
            <person name="Sawayama S."/>
        </authorList>
    </citation>
    <scope>NUCLEOTIDE SEQUENCE [LARGE SCALE GENOMIC DNA]</scope>
    <source>
        <strain evidence="5 6">NIES-144</strain>
    </source>
</reference>
<sequence length="956" mass="104215">MSRGKAGEDDADMHFTRCKVYRMGDDGSWVERGMGHITLEYLEKPRAMGLLVLAADEEQPKTLLMHKIVSKNIYTRSEESTIITWQDEDLNTDIALSFAEEKGCVHIWEQIQRVQDEVKKDDPDLASELPMPDLNNLESLLKIVSSAHPFQREQLATALMRPNWIPTLLDLFKQCEDLDNHESLSTLYCLMRSLIMLNDASVLEELLKEEFVMDVVGALEYDPDLKQPQKHRAFLTSSVTFKEVVPIQAGCARSLLVPGLAAGTLGRVTRGGSGPHMATPSCCSSSCCDALTILAPPCSRVLWQLCVSPAACAVRTTKDPAILAKIHQTYRIQYIKDVILPRALDDATYATLSSLVVFNNMEVVTSLAQDPHFLAKLFTALQAADPLQSDWADLVAFLQEFCNLARHVPPTTKGPLLTKLVQLGLYDQITRIMKVGSEAVKLRATDVLLAVLQHDVDSLRTFLLKQKDNMLFSLLVREFVEGSGDGGLAEQVAELLKLLLDSETLGCPVEKSDFVALFYEKFITKILIVIDKDKAVNNKDGVRYVPAHTLGLIVELMCFCVQHHAMRVKYFTLRNHMLKRVISVIHRNERWLACAAVRFLRTCITIKQDEFWSRYLVKNNVFEPIMTAFAQNGERYNLLNSAVLELLDFIRKENMKELIEYLVNTFYHRFEDVEYADTFKALRLKHEQHLDALAEAGQGRAPGGAGGRRGREQRARQVNAPQAGRTQPGPQRRGDYFETDDSEEEGPGTDVQPSVPAQPTAPTASPSEPAPAPSSPASIQPQPTPGPLPPGSSTEGQQGGEGGAGAAAPGQQVDGAAAPRGAEAQVAGSAQQPGQAGSSAATPASEPARLHGSSAASSAARPAAGSSSPSVPWLGLTEYEDDDEETVGAPAPAPGPPAEDGPRTAATPAGGNRRFEPTDPSHTNGPVDQQGDARKRLKGGPDDSPSRPSHAHTAGG</sequence>
<dbReference type="Pfam" id="PF04802">
    <property type="entry name" value="PP4R3"/>
    <property type="match status" value="2"/>
</dbReference>
<feature type="compositionally biased region" description="Low complexity" evidence="3">
    <location>
        <begin position="806"/>
        <end position="841"/>
    </location>
</feature>
<dbReference type="PANTHER" id="PTHR23318">
    <property type="entry name" value="ATP SYNTHASE GAMMA-RELATED"/>
    <property type="match status" value="1"/>
</dbReference>
<evidence type="ECO:0000256" key="1">
    <source>
        <dbReference type="ARBA" id="ARBA00004123"/>
    </source>
</evidence>
<feature type="compositionally biased region" description="Low complexity" evidence="3">
    <location>
        <begin position="752"/>
        <end position="767"/>
    </location>
</feature>
<dbReference type="InterPro" id="IPR011993">
    <property type="entry name" value="PH-like_dom_sf"/>
</dbReference>
<dbReference type="InterPro" id="IPR000697">
    <property type="entry name" value="WH1/EVH1_dom"/>
</dbReference>
<dbReference type="InterPro" id="IPR016024">
    <property type="entry name" value="ARM-type_fold"/>
</dbReference>
<feature type="compositionally biased region" description="Acidic residues" evidence="3">
    <location>
        <begin position="737"/>
        <end position="747"/>
    </location>
</feature>
<accession>A0A699YVK6</accession>
<evidence type="ECO:0000256" key="2">
    <source>
        <dbReference type="ARBA" id="ARBA00023242"/>
    </source>
</evidence>
<evidence type="ECO:0000259" key="4">
    <source>
        <dbReference type="PROSITE" id="PS50229"/>
    </source>
</evidence>
<dbReference type="InterPro" id="IPR051137">
    <property type="entry name" value="PP4R3-like"/>
</dbReference>
<keyword evidence="6" id="KW-1185">Reference proteome</keyword>
<feature type="compositionally biased region" description="Basic and acidic residues" evidence="3">
    <location>
        <begin position="931"/>
        <end position="945"/>
    </location>
</feature>
<dbReference type="GO" id="GO:0030289">
    <property type="term" value="C:protein phosphatase 4 complex"/>
    <property type="evidence" value="ECO:0007669"/>
    <property type="project" value="TreeGrafter"/>
</dbReference>
<dbReference type="SUPFAM" id="SSF50729">
    <property type="entry name" value="PH domain-like"/>
    <property type="match status" value="1"/>
</dbReference>
<evidence type="ECO:0000256" key="3">
    <source>
        <dbReference type="SAM" id="MobiDB-lite"/>
    </source>
</evidence>
<dbReference type="SUPFAM" id="SSF48371">
    <property type="entry name" value="ARM repeat"/>
    <property type="match status" value="1"/>
</dbReference>
<evidence type="ECO:0000313" key="5">
    <source>
        <dbReference type="EMBL" id="GFH11066.1"/>
    </source>
</evidence>
<dbReference type="InterPro" id="IPR055236">
    <property type="entry name" value="EVH1_PP4R3"/>
</dbReference>
<dbReference type="Pfam" id="PF22972">
    <property type="entry name" value="EVH1_PP4R3"/>
    <property type="match status" value="1"/>
</dbReference>
<feature type="domain" description="WH1" evidence="4">
    <location>
        <begin position="5"/>
        <end position="118"/>
    </location>
</feature>
<keyword evidence="2" id="KW-0539">Nucleus</keyword>
<feature type="compositionally biased region" description="Low complexity" evidence="3">
    <location>
        <begin position="852"/>
        <end position="870"/>
    </location>
</feature>
<organism evidence="5 6">
    <name type="scientific">Haematococcus lacustris</name>
    <name type="common">Green alga</name>
    <name type="synonym">Haematococcus pluvialis</name>
    <dbReference type="NCBI Taxonomy" id="44745"/>
    <lineage>
        <taxon>Eukaryota</taxon>
        <taxon>Viridiplantae</taxon>
        <taxon>Chlorophyta</taxon>
        <taxon>core chlorophytes</taxon>
        <taxon>Chlorophyceae</taxon>
        <taxon>CS clade</taxon>
        <taxon>Chlamydomonadales</taxon>
        <taxon>Haematococcaceae</taxon>
        <taxon>Haematococcus</taxon>
    </lineage>
</organism>
<feature type="region of interest" description="Disordered" evidence="3">
    <location>
        <begin position="694"/>
        <end position="956"/>
    </location>
</feature>
<comment type="subcellular location">
    <subcellularLocation>
        <location evidence="1">Nucleus</location>
    </subcellularLocation>
</comment>
<protein>
    <submittedName>
        <fullName evidence="5">SMK-1 domain-containing protein</fullName>
    </submittedName>
</protein>
<proteinExistence type="predicted"/>
<gene>
    <name evidence="5" type="ORF">HaLaN_06500</name>
</gene>
<comment type="caution">
    <text evidence="5">The sequence shown here is derived from an EMBL/GenBank/DDBJ whole genome shotgun (WGS) entry which is preliminary data.</text>
</comment>
<dbReference type="Proteomes" id="UP000485058">
    <property type="component" value="Unassembled WGS sequence"/>
</dbReference>
<dbReference type="Gene3D" id="2.30.29.30">
    <property type="entry name" value="Pleckstrin-homology domain (PH domain)/Phosphotyrosine-binding domain (PTB)"/>
    <property type="match status" value="1"/>
</dbReference>
<dbReference type="EMBL" id="BLLF01000371">
    <property type="protein sequence ID" value="GFH11066.1"/>
    <property type="molecule type" value="Genomic_DNA"/>
</dbReference>
<dbReference type="PANTHER" id="PTHR23318:SF0">
    <property type="entry name" value="SERINE_THREONINE-PROTEIN PHOSPHATASE 4 REGULATORY SUBUNIT 3"/>
    <property type="match status" value="1"/>
</dbReference>
<name>A0A699YVK6_HAELA</name>
<dbReference type="PROSITE" id="PS50229">
    <property type="entry name" value="WH1"/>
    <property type="match status" value="1"/>
</dbReference>
<evidence type="ECO:0000313" key="6">
    <source>
        <dbReference type="Proteomes" id="UP000485058"/>
    </source>
</evidence>
<dbReference type="InterPro" id="IPR006887">
    <property type="entry name" value="P4R3-like_central_dom"/>
</dbReference>
<dbReference type="GO" id="GO:0072542">
    <property type="term" value="F:protein phosphatase activator activity"/>
    <property type="evidence" value="ECO:0007669"/>
    <property type="project" value="TreeGrafter"/>
</dbReference>
<dbReference type="AlphaFoldDB" id="A0A699YVK6"/>
<dbReference type="GO" id="GO:0005654">
    <property type="term" value="C:nucleoplasm"/>
    <property type="evidence" value="ECO:0007669"/>
    <property type="project" value="TreeGrafter"/>
</dbReference>